<dbReference type="InterPro" id="IPR011051">
    <property type="entry name" value="RmlC_Cupin_sf"/>
</dbReference>
<accession>A0A1S2VNH2</accession>
<name>A0A1S2VNH2_9BACT</name>
<organism evidence="5 6">
    <name type="scientific">Arsenicibacter rosenii</name>
    <dbReference type="NCBI Taxonomy" id="1750698"/>
    <lineage>
        <taxon>Bacteria</taxon>
        <taxon>Pseudomonadati</taxon>
        <taxon>Bacteroidota</taxon>
        <taxon>Cytophagia</taxon>
        <taxon>Cytophagales</taxon>
        <taxon>Spirosomataceae</taxon>
        <taxon>Arsenicibacter</taxon>
    </lineage>
</organism>
<dbReference type="PROSITE" id="PS00041">
    <property type="entry name" value="HTH_ARAC_FAMILY_1"/>
    <property type="match status" value="1"/>
</dbReference>
<dbReference type="SMART" id="SM00342">
    <property type="entry name" value="HTH_ARAC"/>
    <property type="match status" value="1"/>
</dbReference>
<reference evidence="5 6" key="1">
    <citation type="submission" date="2016-10" db="EMBL/GenBank/DDBJ databases">
        <title>Arsenicibacter rosenii gen. nov., sp. nov., an efficient arsenic-methylating bacterium isolated from an arsenic-contaminated paddy soil.</title>
        <authorList>
            <person name="Huang K."/>
        </authorList>
    </citation>
    <scope>NUCLEOTIDE SEQUENCE [LARGE SCALE GENOMIC DNA]</scope>
    <source>
        <strain evidence="5 6">SM-1</strain>
    </source>
</reference>
<keyword evidence="6" id="KW-1185">Reference proteome</keyword>
<dbReference type="GO" id="GO:0043565">
    <property type="term" value="F:sequence-specific DNA binding"/>
    <property type="evidence" value="ECO:0007669"/>
    <property type="project" value="InterPro"/>
</dbReference>
<evidence type="ECO:0000259" key="4">
    <source>
        <dbReference type="PROSITE" id="PS01124"/>
    </source>
</evidence>
<dbReference type="PROSITE" id="PS01124">
    <property type="entry name" value="HTH_ARAC_FAMILY_2"/>
    <property type="match status" value="1"/>
</dbReference>
<dbReference type="InterPro" id="IPR009057">
    <property type="entry name" value="Homeodomain-like_sf"/>
</dbReference>
<dbReference type="Pfam" id="PF12833">
    <property type="entry name" value="HTH_18"/>
    <property type="match status" value="1"/>
</dbReference>
<protein>
    <submittedName>
        <fullName evidence="5">AraC family transcriptional regulator</fullName>
    </submittedName>
</protein>
<dbReference type="EMBL" id="MORL01000002">
    <property type="protein sequence ID" value="OIN60313.1"/>
    <property type="molecule type" value="Genomic_DNA"/>
</dbReference>
<gene>
    <name evidence="5" type="ORF">BLX24_05645</name>
</gene>
<proteinExistence type="predicted"/>
<dbReference type="InterPro" id="IPR018060">
    <property type="entry name" value="HTH_AraC"/>
</dbReference>
<dbReference type="AlphaFoldDB" id="A0A1S2VNH2"/>
<dbReference type="Gene3D" id="2.60.120.10">
    <property type="entry name" value="Jelly Rolls"/>
    <property type="match status" value="1"/>
</dbReference>
<evidence type="ECO:0000313" key="5">
    <source>
        <dbReference type="EMBL" id="OIN60313.1"/>
    </source>
</evidence>
<evidence type="ECO:0000256" key="1">
    <source>
        <dbReference type="ARBA" id="ARBA00023015"/>
    </source>
</evidence>
<dbReference type="GO" id="GO:0003700">
    <property type="term" value="F:DNA-binding transcription factor activity"/>
    <property type="evidence" value="ECO:0007669"/>
    <property type="project" value="InterPro"/>
</dbReference>
<dbReference type="SUPFAM" id="SSF46689">
    <property type="entry name" value="Homeodomain-like"/>
    <property type="match status" value="2"/>
</dbReference>
<feature type="domain" description="HTH araC/xylS-type" evidence="4">
    <location>
        <begin position="185"/>
        <end position="283"/>
    </location>
</feature>
<dbReference type="SUPFAM" id="SSF51182">
    <property type="entry name" value="RmlC-like cupins"/>
    <property type="match status" value="1"/>
</dbReference>
<dbReference type="PANTHER" id="PTHR43280">
    <property type="entry name" value="ARAC-FAMILY TRANSCRIPTIONAL REGULATOR"/>
    <property type="match status" value="1"/>
</dbReference>
<dbReference type="InterPro" id="IPR014710">
    <property type="entry name" value="RmlC-like_jellyroll"/>
</dbReference>
<dbReference type="PRINTS" id="PR00032">
    <property type="entry name" value="HTHARAC"/>
</dbReference>
<evidence type="ECO:0000256" key="3">
    <source>
        <dbReference type="ARBA" id="ARBA00023163"/>
    </source>
</evidence>
<keyword evidence="2" id="KW-0238">DNA-binding</keyword>
<evidence type="ECO:0000256" key="2">
    <source>
        <dbReference type="ARBA" id="ARBA00023125"/>
    </source>
</evidence>
<comment type="caution">
    <text evidence="5">The sequence shown here is derived from an EMBL/GenBank/DDBJ whole genome shotgun (WGS) entry which is preliminary data.</text>
</comment>
<dbReference type="OrthoDB" id="792101at2"/>
<dbReference type="Proteomes" id="UP000181790">
    <property type="component" value="Unassembled WGS sequence"/>
</dbReference>
<keyword evidence="1" id="KW-0805">Transcription regulation</keyword>
<sequence>MKALLFRVPAVDDRSFRVQEDVEAHFYGRLHFHPEIQLTLIREGEGSQIIGDKIDRFRPYDVLLLGANLPHVFRSDPEYYDTQTALRSVSYSIFFMPDQVRLFGLPETAHLMQLLNDARHGVRLRCQEPTALTDMLESLPHQRPFEQLVTLMRAMDELANHPAREVLSTSAYEQPRRPDDHQRLDQVFNYLLLHYASPITLEDVADVANLTPTAFCRFFKIHTRKTFSQLLNEIRVEHACRLLLQSEQSISQIAFACGFTNLSNFNRQFKAITGKTPGQYLKTGRLDA</sequence>
<dbReference type="InterPro" id="IPR020449">
    <property type="entry name" value="Tscrpt_reg_AraC-type_HTH"/>
</dbReference>
<dbReference type="PANTHER" id="PTHR43280:SF27">
    <property type="entry name" value="TRANSCRIPTIONAL REGULATOR MTLR"/>
    <property type="match status" value="1"/>
</dbReference>
<keyword evidence="3" id="KW-0804">Transcription</keyword>
<evidence type="ECO:0000313" key="6">
    <source>
        <dbReference type="Proteomes" id="UP000181790"/>
    </source>
</evidence>
<dbReference type="Gene3D" id="1.10.10.60">
    <property type="entry name" value="Homeodomain-like"/>
    <property type="match status" value="2"/>
</dbReference>
<dbReference type="RefSeq" id="WP_071502107.1">
    <property type="nucleotide sequence ID" value="NZ_MORL01000002.1"/>
</dbReference>
<dbReference type="InterPro" id="IPR018062">
    <property type="entry name" value="HTH_AraC-typ_CS"/>
</dbReference>